<feature type="region of interest" description="Disordered" evidence="1">
    <location>
        <begin position="1"/>
        <end position="21"/>
    </location>
</feature>
<evidence type="ECO:0000256" key="1">
    <source>
        <dbReference type="SAM" id="MobiDB-lite"/>
    </source>
</evidence>
<feature type="compositionally biased region" description="Basic and acidic residues" evidence="1">
    <location>
        <begin position="78"/>
        <end position="96"/>
    </location>
</feature>
<dbReference type="Proteomes" id="UP000694523">
    <property type="component" value="Unplaced"/>
</dbReference>
<dbReference type="AlphaFoldDB" id="A0A8C6UFK4"/>
<name>A0A8C6UFK4_9GOBI</name>
<dbReference type="Ensembl" id="ENSNMLT00000040011.1">
    <property type="protein sequence ID" value="ENSNMLP00000035915.1"/>
    <property type="gene ID" value="ENSNMLG00000022299.1"/>
</dbReference>
<reference evidence="2" key="1">
    <citation type="submission" date="2025-08" db="UniProtKB">
        <authorList>
            <consortium name="Ensembl"/>
        </authorList>
    </citation>
    <scope>IDENTIFICATION</scope>
</reference>
<proteinExistence type="predicted"/>
<evidence type="ECO:0000313" key="3">
    <source>
        <dbReference type="Proteomes" id="UP000694523"/>
    </source>
</evidence>
<organism evidence="2 3">
    <name type="scientific">Neogobius melanostomus</name>
    <name type="common">round goby</name>
    <dbReference type="NCBI Taxonomy" id="47308"/>
    <lineage>
        <taxon>Eukaryota</taxon>
        <taxon>Metazoa</taxon>
        <taxon>Chordata</taxon>
        <taxon>Craniata</taxon>
        <taxon>Vertebrata</taxon>
        <taxon>Euteleostomi</taxon>
        <taxon>Actinopterygii</taxon>
        <taxon>Neopterygii</taxon>
        <taxon>Teleostei</taxon>
        <taxon>Neoteleostei</taxon>
        <taxon>Acanthomorphata</taxon>
        <taxon>Gobiaria</taxon>
        <taxon>Gobiiformes</taxon>
        <taxon>Gobioidei</taxon>
        <taxon>Gobiidae</taxon>
        <taxon>Benthophilinae</taxon>
        <taxon>Neogobiini</taxon>
        <taxon>Neogobius</taxon>
    </lineage>
</organism>
<reference evidence="2" key="2">
    <citation type="submission" date="2025-09" db="UniProtKB">
        <authorList>
            <consortium name="Ensembl"/>
        </authorList>
    </citation>
    <scope>IDENTIFICATION</scope>
</reference>
<feature type="region of interest" description="Disordered" evidence="1">
    <location>
        <begin position="60"/>
        <end position="96"/>
    </location>
</feature>
<evidence type="ECO:0000313" key="2">
    <source>
        <dbReference type="Ensembl" id="ENSNMLP00000035915.1"/>
    </source>
</evidence>
<accession>A0A8C6UFK4</accession>
<keyword evidence="3" id="KW-1185">Reference proteome</keyword>
<sequence length="96" mass="10480">SYVSVLLGTPPPPGDHLEKHLPEMSGGDVVEERVDDGAEVEEGVGDGVQRDVVVEVRHGPARFGHRGHHEATDLVGEPAHHQRANDQTWKERKSHG</sequence>
<protein>
    <submittedName>
        <fullName evidence="2">Uncharacterized protein</fullName>
    </submittedName>
</protein>